<evidence type="ECO:0000313" key="3">
    <source>
        <dbReference type="EMBL" id="KAL3714838.1"/>
    </source>
</evidence>
<reference evidence="3 4" key="1">
    <citation type="submission" date="2024-11" db="EMBL/GenBank/DDBJ databases">
        <title>Chromosome-level genome assembly of Eucalyptus globulus Labill. provides insights into its genome evolution.</title>
        <authorList>
            <person name="Li X."/>
        </authorList>
    </citation>
    <scope>NUCLEOTIDE SEQUENCE [LARGE SCALE GENOMIC DNA]</scope>
    <source>
        <strain evidence="3">CL2024</strain>
        <tissue evidence="3">Fresh tender leaves</tissue>
    </source>
</reference>
<proteinExistence type="predicted"/>
<dbReference type="Pfam" id="PF02458">
    <property type="entry name" value="Transferase"/>
    <property type="match status" value="1"/>
</dbReference>
<accession>A0ABD3IJI0</accession>
<organism evidence="3 4">
    <name type="scientific">Eucalyptus globulus</name>
    <name type="common">Tasmanian blue gum</name>
    <dbReference type="NCBI Taxonomy" id="34317"/>
    <lineage>
        <taxon>Eukaryota</taxon>
        <taxon>Viridiplantae</taxon>
        <taxon>Streptophyta</taxon>
        <taxon>Embryophyta</taxon>
        <taxon>Tracheophyta</taxon>
        <taxon>Spermatophyta</taxon>
        <taxon>Magnoliopsida</taxon>
        <taxon>eudicotyledons</taxon>
        <taxon>Gunneridae</taxon>
        <taxon>Pentapetalae</taxon>
        <taxon>rosids</taxon>
        <taxon>malvids</taxon>
        <taxon>Myrtales</taxon>
        <taxon>Myrtaceae</taxon>
        <taxon>Myrtoideae</taxon>
        <taxon>Eucalypteae</taxon>
        <taxon>Eucalyptus</taxon>
    </lineage>
</organism>
<dbReference type="PANTHER" id="PTHR31625">
    <property type="match status" value="1"/>
</dbReference>
<dbReference type="Proteomes" id="UP001634007">
    <property type="component" value="Unassembled WGS sequence"/>
</dbReference>
<protein>
    <submittedName>
        <fullName evidence="3">Uncharacterized protein</fullName>
    </submittedName>
</protein>
<dbReference type="InterPro" id="IPR051504">
    <property type="entry name" value="Plant_metabolite_acyltrans"/>
</dbReference>
<dbReference type="AlphaFoldDB" id="A0ABD3IJI0"/>
<dbReference type="GO" id="GO:0016747">
    <property type="term" value="F:acyltransferase activity, transferring groups other than amino-acyl groups"/>
    <property type="evidence" value="ECO:0007669"/>
    <property type="project" value="UniProtKB-ARBA"/>
</dbReference>
<keyword evidence="1" id="KW-0808">Transferase</keyword>
<name>A0ABD3IJI0_EUCGL</name>
<comment type="caution">
    <text evidence="3">The sequence shown here is derived from an EMBL/GenBank/DDBJ whole genome shotgun (WGS) entry which is preliminary data.</text>
</comment>
<keyword evidence="4" id="KW-1185">Reference proteome</keyword>
<dbReference type="Gene3D" id="3.30.559.10">
    <property type="entry name" value="Chloramphenicol acetyltransferase-like domain"/>
    <property type="match status" value="2"/>
</dbReference>
<keyword evidence="2" id="KW-0012">Acyltransferase</keyword>
<evidence type="ECO:0000256" key="1">
    <source>
        <dbReference type="ARBA" id="ARBA00022679"/>
    </source>
</evidence>
<evidence type="ECO:0000256" key="2">
    <source>
        <dbReference type="ARBA" id="ARBA00023315"/>
    </source>
</evidence>
<evidence type="ECO:0000313" key="4">
    <source>
        <dbReference type="Proteomes" id="UP001634007"/>
    </source>
</evidence>
<gene>
    <name evidence="3" type="ORF">ACJRO7_006700</name>
</gene>
<dbReference type="InterPro" id="IPR023213">
    <property type="entry name" value="CAT-like_dom_sf"/>
</dbReference>
<sequence>MMKIKILHRYDISPPPDSVPTTTLPLTFFDVPWLLFSPMQRLFFYDFPQSPESFTQTTLPLLVRSLSLCLCRFFPFASSLVLPLAPPQKPFILYSDGDSLSLTVAESAADFADLVSNEPHDATLIHPLVPQLPPPRASDGARVGPLMAIQVTLFPNKGICIGVQFLHVVADGRSFTHFMKSWASIHRSGGDPACIESDDLSPFHDRGVIKDPNGLEPILLKDCWSCVGPSSSLSPSPSPSPILHVVVNKVRAMFILRKAHIDRLKAQILSQLKNDGLDSESDPIHLSTFVVTCAFIWVCIIKSRDEEHQCHDQSSPEMGNDEFCHFVFVADCRDRLEYSIPLTYFGNCLVACYLSEKRNTLLGKSGILHATRAIGRRVKEIGTGGALRGMEELIRNFNMIKDRDVVSVAGSPRHKVYDTDFGWGRLRKSHLVHIDASGAISLTESRDGDGGVEVGLALTRVCMEKFISLFEKGLKSFMSP</sequence>
<dbReference type="EMBL" id="JBJKBG010000011">
    <property type="protein sequence ID" value="KAL3714838.1"/>
    <property type="molecule type" value="Genomic_DNA"/>
</dbReference>